<sequence length="342" mass="39766">MRVMILSNMKPTKLKPTSGLFVINQMEELKNNYGIEFFTLLKSRVFGGKISKFISYISFLFHCAYKLLTGLDHKIDLIHVHFYYPTIFYAVIFKKLFRIKSKLICTFHGSDVYAFHDSIGYKFLLKYIDHYIFVSDGLREKVIPDSELYNFSIIPAGIYNGYRYKSCDKKFDFCYVGSHYKIKGFDRLCRLLGETENFSVCICGTGDLTRMLTPEIIERHNIYLLGNVNQEQLIEIYNQSKYLISTSREESFGLVLAESMACGTPVISTDTDGAREQINHNVNGFILPNKDIESELILNYINIFNDKERYRELSNNSISNSRKYKLDNVAKEIMNVYERNKA</sequence>
<gene>
    <name evidence="4" type="ORF">APZ19_21275</name>
    <name evidence="3" type="ORF">D0812_24285</name>
</gene>
<keyword evidence="5" id="KW-1185">Reference proteome</keyword>
<accession>A0AAP9KCC8</accession>
<dbReference type="Proteomes" id="UP000272136">
    <property type="component" value="Chromosome 2"/>
</dbReference>
<reference evidence="3 5" key="2">
    <citation type="submission" date="2018-10" db="EMBL/GenBank/DDBJ databases">
        <title>Whole Genome of Vibrio owensii strain 170502, isolated from Acute Hepatopancreatic Necrosis Disease (AHPND) shrimp.</title>
        <authorList>
            <person name="Yan M."/>
            <person name="Wang X."/>
            <person name="Wang Y."/>
        </authorList>
    </citation>
    <scope>NUCLEOTIDE SEQUENCE [LARGE SCALE GENOMIC DNA]</scope>
    <source>
        <strain evidence="3 5">1700302</strain>
    </source>
</reference>
<dbReference type="InterPro" id="IPR050194">
    <property type="entry name" value="Glycosyltransferase_grp1"/>
</dbReference>
<dbReference type="Pfam" id="PF00534">
    <property type="entry name" value="Glycos_transf_1"/>
    <property type="match status" value="1"/>
</dbReference>
<evidence type="ECO:0000313" key="5">
    <source>
        <dbReference type="Proteomes" id="UP000272136"/>
    </source>
</evidence>
<dbReference type="PANTHER" id="PTHR45947:SF3">
    <property type="entry name" value="SULFOQUINOVOSYL TRANSFERASE SQD2"/>
    <property type="match status" value="1"/>
</dbReference>
<dbReference type="Proteomes" id="UP000390336">
    <property type="component" value="Chromosome 2"/>
</dbReference>
<dbReference type="GO" id="GO:0016757">
    <property type="term" value="F:glycosyltransferase activity"/>
    <property type="evidence" value="ECO:0007669"/>
    <property type="project" value="InterPro"/>
</dbReference>
<dbReference type="AlphaFoldDB" id="A0AAP9KCC8"/>
<evidence type="ECO:0000313" key="6">
    <source>
        <dbReference type="Proteomes" id="UP000390336"/>
    </source>
</evidence>
<dbReference type="CDD" id="cd03801">
    <property type="entry name" value="GT4_PimA-like"/>
    <property type="match status" value="1"/>
</dbReference>
<dbReference type="EMBL" id="CP045860">
    <property type="protein sequence ID" value="QGH49628.1"/>
    <property type="molecule type" value="Genomic_DNA"/>
</dbReference>
<feature type="domain" description="Glycosyl transferase family 1" evidence="1">
    <location>
        <begin position="168"/>
        <end position="317"/>
    </location>
</feature>
<reference evidence="4 6" key="1">
    <citation type="journal article" date="2015" name="Genome Announc.">
        <title>Draft Genome Sequence of Vibrio owensii Strain SH-14, Which Causes Shrimp Acute Hepatopancreatic Necrosis Disease.</title>
        <authorList>
            <person name="Liu L."/>
            <person name="Xiao J."/>
            <person name="Xia X."/>
            <person name="Pan Y."/>
            <person name="Yan S."/>
            <person name="Wang Y."/>
        </authorList>
    </citation>
    <scope>NUCLEOTIDE SEQUENCE [LARGE SCALE GENOMIC DNA]</scope>
    <source>
        <strain evidence="4 6">SH14</strain>
    </source>
</reference>
<dbReference type="InterPro" id="IPR001296">
    <property type="entry name" value="Glyco_trans_1"/>
</dbReference>
<dbReference type="Pfam" id="PF13439">
    <property type="entry name" value="Glyco_transf_4"/>
    <property type="match status" value="1"/>
</dbReference>
<protein>
    <submittedName>
        <fullName evidence="4">Glycosyltransferase</fullName>
    </submittedName>
</protein>
<evidence type="ECO:0000259" key="1">
    <source>
        <dbReference type="Pfam" id="PF00534"/>
    </source>
</evidence>
<dbReference type="PANTHER" id="PTHR45947">
    <property type="entry name" value="SULFOQUINOVOSYL TRANSFERASE SQD2"/>
    <property type="match status" value="1"/>
</dbReference>
<feature type="domain" description="Glycosyltransferase subfamily 4-like N-terminal" evidence="2">
    <location>
        <begin position="67"/>
        <end position="157"/>
    </location>
</feature>
<evidence type="ECO:0000313" key="3">
    <source>
        <dbReference type="EMBL" id="AYO17486.1"/>
    </source>
</evidence>
<dbReference type="SUPFAM" id="SSF53756">
    <property type="entry name" value="UDP-Glycosyltransferase/glycogen phosphorylase"/>
    <property type="match status" value="1"/>
</dbReference>
<proteinExistence type="predicted"/>
<evidence type="ECO:0000313" key="4">
    <source>
        <dbReference type="EMBL" id="QGH49628.1"/>
    </source>
</evidence>
<reference evidence="4" key="3">
    <citation type="submission" date="2019-11" db="EMBL/GenBank/DDBJ databases">
        <title>Complete genome sequence of Vibrio owensii SH-14 isolated from shrimp with acute hepatopancreatic necrosis diease.</title>
        <authorList>
            <person name="Liang X."/>
            <person name="Wang Y."/>
        </authorList>
    </citation>
    <scope>NUCLEOTIDE SEQUENCE</scope>
    <source>
        <strain evidence="4">SH14</strain>
    </source>
</reference>
<evidence type="ECO:0000259" key="2">
    <source>
        <dbReference type="Pfam" id="PF13439"/>
    </source>
</evidence>
<dbReference type="Gene3D" id="3.40.50.2000">
    <property type="entry name" value="Glycogen Phosphorylase B"/>
    <property type="match status" value="2"/>
</dbReference>
<dbReference type="EMBL" id="CP033138">
    <property type="protein sequence ID" value="AYO17486.1"/>
    <property type="molecule type" value="Genomic_DNA"/>
</dbReference>
<organism evidence="4 6">
    <name type="scientific">Vibrio owensii</name>
    <dbReference type="NCBI Taxonomy" id="696485"/>
    <lineage>
        <taxon>Bacteria</taxon>
        <taxon>Pseudomonadati</taxon>
        <taxon>Pseudomonadota</taxon>
        <taxon>Gammaproteobacteria</taxon>
        <taxon>Vibrionales</taxon>
        <taxon>Vibrionaceae</taxon>
        <taxon>Vibrio</taxon>
    </lineage>
</organism>
<dbReference type="InterPro" id="IPR028098">
    <property type="entry name" value="Glyco_trans_4-like_N"/>
</dbReference>
<name>A0AAP9KCC8_9VIBR</name>